<name>A0ABS1K6Q9_9MICC</name>
<evidence type="ECO:0000256" key="1">
    <source>
        <dbReference type="ARBA" id="ARBA00007118"/>
    </source>
</evidence>
<organism evidence="4 5">
    <name type="scientific">Sinomonas cellulolyticus</name>
    <dbReference type="NCBI Taxonomy" id="2801916"/>
    <lineage>
        <taxon>Bacteria</taxon>
        <taxon>Bacillati</taxon>
        <taxon>Actinomycetota</taxon>
        <taxon>Actinomycetes</taxon>
        <taxon>Micrococcales</taxon>
        <taxon>Micrococcaceae</taxon>
        <taxon>Sinomonas</taxon>
    </lineage>
</organism>
<evidence type="ECO:0000313" key="5">
    <source>
        <dbReference type="Proteomes" id="UP000639051"/>
    </source>
</evidence>
<dbReference type="InterPro" id="IPR029479">
    <property type="entry name" value="Nitroreductase"/>
</dbReference>
<dbReference type="Pfam" id="PF00881">
    <property type="entry name" value="Nitroreductase"/>
    <property type="match status" value="2"/>
</dbReference>
<dbReference type="PANTHER" id="PTHR43673">
    <property type="entry name" value="NAD(P)H NITROREDUCTASE YDGI-RELATED"/>
    <property type="match status" value="1"/>
</dbReference>
<dbReference type="EMBL" id="JAERRC010000046">
    <property type="protein sequence ID" value="MBL0707199.1"/>
    <property type="molecule type" value="Genomic_DNA"/>
</dbReference>
<accession>A0ABS1K6Q9</accession>
<evidence type="ECO:0000259" key="3">
    <source>
        <dbReference type="Pfam" id="PF00881"/>
    </source>
</evidence>
<gene>
    <name evidence="4" type="ORF">JJE72_17025</name>
</gene>
<comment type="caution">
    <text evidence="4">The sequence shown here is derived from an EMBL/GenBank/DDBJ whole genome shotgun (WGS) entry which is preliminary data.</text>
</comment>
<dbReference type="Proteomes" id="UP000639051">
    <property type="component" value="Unassembled WGS sequence"/>
</dbReference>
<evidence type="ECO:0000256" key="2">
    <source>
        <dbReference type="ARBA" id="ARBA00023002"/>
    </source>
</evidence>
<evidence type="ECO:0000313" key="4">
    <source>
        <dbReference type="EMBL" id="MBL0707199.1"/>
    </source>
</evidence>
<dbReference type="Gene3D" id="3.40.109.10">
    <property type="entry name" value="NADH Oxidase"/>
    <property type="match status" value="1"/>
</dbReference>
<sequence length="194" mass="20882">MANSDGEAATTPPSLTPLLLQRWSPRSFDRLHEVSTAETDALLEAARWAPSSRNGQSRRFVVGRRGCALFERIAATLSGRNAAWAPNAALLVVGVLMRTDEQGRALRFAEYDLGQAVGHMAVQAEALGLRMRQMGGFDRNALAASLALDAVHEPFVVAAVGRQAPAGWLDAELAEREGAARERLPLADLVLARD</sequence>
<dbReference type="PANTHER" id="PTHR43673:SF10">
    <property type="entry name" value="NADH DEHYDROGENASE_NAD(P)H NITROREDUCTASE XCC3605-RELATED"/>
    <property type="match status" value="1"/>
</dbReference>
<protein>
    <submittedName>
        <fullName evidence="4">Nitroreductase family protein</fullName>
    </submittedName>
</protein>
<proteinExistence type="inferred from homology"/>
<dbReference type="InterPro" id="IPR000415">
    <property type="entry name" value="Nitroreductase-like"/>
</dbReference>
<comment type="similarity">
    <text evidence="1">Belongs to the nitroreductase family.</text>
</comment>
<feature type="domain" description="Nitroreductase" evidence="3">
    <location>
        <begin position="81"/>
        <end position="162"/>
    </location>
</feature>
<keyword evidence="5" id="KW-1185">Reference proteome</keyword>
<reference evidence="4 5" key="1">
    <citation type="submission" date="2021-01" db="EMBL/GenBank/DDBJ databases">
        <title>Genome public.</title>
        <authorList>
            <person name="Liu C."/>
            <person name="Sun Q."/>
        </authorList>
    </citation>
    <scope>NUCLEOTIDE SEQUENCE [LARGE SCALE GENOMIC DNA]</scope>
    <source>
        <strain evidence="4 5">JC656</strain>
    </source>
</reference>
<keyword evidence="2" id="KW-0560">Oxidoreductase</keyword>
<dbReference type="SUPFAM" id="SSF55469">
    <property type="entry name" value="FMN-dependent nitroreductase-like"/>
    <property type="match status" value="1"/>
</dbReference>
<feature type="domain" description="Nitroreductase" evidence="3">
    <location>
        <begin position="20"/>
        <end position="65"/>
    </location>
</feature>
<dbReference type="RefSeq" id="WP_189693652.1">
    <property type="nucleotide sequence ID" value="NZ_BNCM01000006.1"/>
</dbReference>